<evidence type="ECO:0000313" key="1">
    <source>
        <dbReference type="EMBL" id="KAF0028357.1"/>
    </source>
</evidence>
<evidence type="ECO:0000313" key="2">
    <source>
        <dbReference type="Proteomes" id="UP000438429"/>
    </source>
</evidence>
<dbReference type="EMBL" id="VEVO01000017">
    <property type="protein sequence ID" value="KAF0028357.1"/>
    <property type="molecule type" value="Genomic_DNA"/>
</dbReference>
<proteinExistence type="predicted"/>
<name>A0A6A4S5R2_SCOMX</name>
<dbReference type="Proteomes" id="UP000438429">
    <property type="component" value="Unassembled WGS sequence"/>
</dbReference>
<organism evidence="1 2">
    <name type="scientific">Scophthalmus maximus</name>
    <name type="common">Turbot</name>
    <name type="synonym">Psetta maxima</name>
    <dbReference type="NCBI Taxonomy" id="52904"/>
    <lineage>
        <taxon>Eukaryota</taxon>
        <taxon>Metazoa</taxon>
        <taxon>Chordata</taxon>
        <taxon>Craniata</taxon>
        <taxon>Vertebrata</taxon>
        <taxon>Euteleostomi</taxon>
        <taxon>Actinopterygii</taxon>
        <taxon>Neopterygii</taxon>
        <taxon>Teleostei</taxon>
        <taxon>Neoteleostei</taxon>
        <taxon>Acanthomorphata</taxon>
        <taxon>Carangaria</taxon>
        <taxon>Pleuronectiformes</taxon>
        <taxon>Pleuronectoidei</taxon>
        <taxon>Scophthalmidae</taxon>
        <taxon>Scophthalmus</taxon>
    </lineage>
</organism>
<sequence>MRQQAATLTVDLLRFTLNKRPLEVTISPPPVGDQQNTHSSIKLSLFIRSKAGYRKEKQGLLLSSCIFQLPKGNSRTLKEKTDLLLSSEATAVFAEFSLRYHFRSSVLPVSTASGLCALCHRNSCVMLRKPTRPSVMYGASEKHLSEKERTVVSCLF</sequence>
<dbReference type="AlphaFoldDB" id="A0A6A4S5R2"/>
<comment type="caution">
    <text evidence="1">The sequence shown here is derived from an EMBL/GenBank/DDBJ whole genome shotgun (WGS) entry which is preliminary data.</text>
</comment>
<gene>
    <name evidence="1" type="ORF">F2P81_019444</name>
</gene>
<protein>
    <submittedName>
        <fullName evidence="1">Uncharacterized protein</fullName>
    </submittedName>
</protein>
<reference evidence="1 2" key="1">
    <citation type="submission" date="2019-06" db="EMBL/GenBank/DDBJ databases">
        <title>Draft genomes of female and male turbot (Scophthalmus maximus).</title>
        <authorList>
            <person name="Xu H."/>
            <person name="Xu X.-W."/>
            <person name="Shao C."/>
            <person name="Chen S."/>
        </authorList>
    </citation>
    <scope>NUCLEOTIDE SEQUENCE [LARGE SCALE GENOMIC DNA]</scope>
    <source>
        <strain evidence="1">Ysfricsl-2016a</strain>
        <tissue evidence="1">Blood</tissue>
    </source>
</reference>
<accession>A0A6A4S5R2</accession>